<dbReference type="Pfam" id="PF09618">
    <property type="entry name" value="Cas_Csy4"/>
    <property type="match status" value="1"/>
</dbReference>
<proteinExistence type="predicted"/>
<dbReference type="Proteomes" id="UP000019918">
    <property type="component" value="Unassembled WGS sequence"/>
</dbReference>
<accession>A0A014NP98</accession>
<name>A0A014NP98_9GAMM</name>
<organism evidence="1 2">
    <name type="scientific">Erwinia mallotivora</name>
    <dbReference type="NCBI Taxonomy" id="69222"/>
    <lineage>
        <taxon>Bacteria</taxon>
        <taxon>Pseudomonadati</taxon>
        <taxon>Pseudomonadota</taxon>
        <taxon>Gammaproteobacteria</taxon>
        <taxon>Enterobacterales</taxon>
        <taxon>Erwiniaceae</taxon>
        <taxon>Erwinia</taxon>
    </lineage>
</organism>
<sequence length="184" mass="20481">MDHYIEIRILPDPEFSPEMLMTALFAKLHPVLGSVGQGRIGVSFPAAKNTPGDRIRVHGCLAALCELEAVPWRKGLSDHIDYSGILPVPATTQYRTISRVQCKSNAERLRRRSVKKGWLSADEAKMRIPDAHEQRLSLPFIRLKSLSSSQQFLLFIKQGPLVAEAVPGRFSAYGLSGQATVPWF</sequence>
<dbReference type="PATRIC" id="fig|69222.5.peg.2269"/>
<evidence type="ECO:0000313" key="1">
    <source>
        <dbReference type="EMBL" id="EXU75650.1"/>
    </source>
</evidence>
<reference evidence="1 2" key="1">
    <citation type="submission" date="2014-02" db="EMBL/GenBank/DDBJ databases">
        <title>Draft genome of Erwinia mallotivora strain BT-MARDI, a papaya dieback pathogen.</title>
        <authorList>
            <person name="Redzuan R."/>
            <person name="Abu Bakar N."/>
            <person name="Badrun R."/>
            <person name="Mohd Raih M.F."/>
            <person name="Rozano L."/>
            <person name="Mat Amin N."/>
        </authorList>
    </citation>
    <scope>NUCLEOTIDE SEQUENCE [LARGE SCALE GENOMIC DNA]</scope>
    <source>
        <strain evidence="1 2">BT-MARDI</strain>
    </source>
</reference>
<dbReference type="InterPro" id="IPR042564">
    <property type="entry name" value="CRISPR-Cas6/Csy4_sf"/>
</dbReference>
<gene>
    <name evidence="1" type="ORF">BG55_10920</name>
</gene>
<dbReference type="EMBL" id="JFHN01000045">
    <property type="protein sequence ID" value="EXU75650.1"/>
    <property type="molecule type" value="Genomic_DNA"/>
</dbReference>
<comment type="caution">
    <text evidence="1">The sequence shown here is derived from an EMBL/GenBank/DDBJ whole genome shotgun (WGS) entry which is preliminary data.</text>
</comment>
<dbReference type="GO" id="GO:0004519">
    <property type="term" value="F:endonuclease activity"/>
    <property type="evidence" value="ECO:0007669"/>
    <property type="project" value="InterPro"/>
</dbReference>
<dbReference type="OrthoDB" id="259831at2"/>
<keyword evidence="2" id="KW-1185">Reference proteome</keyword>
<dbReference type="NCBIfam" id="TIGR02563">
    <property type="entry name" value="cas_Csy4"/>
    <property type="match status" value="1"/>
</dbReference>
<dbReference type="InterPro" id="IPR013396">
    <property type="entry name" value="CRISPR-assoc_prot_Csy4"/>
</dbReference>
<dbReference type="Gene3D" id="3.30.70.2540">
    <property type="entry name" value="CRISPR-associated endoribonuclease Cas6/Csy4"/>
    <property type="match status" value="1"/>
</dbReference>
<dbReference type="GO" id="GO:0043571">
    <property type="term" value="P:maintenance of CRISPR repeat elements"/>
    <property type="evidence" value="ECO:0007669"/>
    <property type="project" value="InterPro"/>
</dbReference>
<dbReference type="CDD" id="cd09739">
    <property type="entry name" value="Cas6_I-F"/>
    <property type="match status" value="1"/>
</dbReference>
<dbReference type="STRING" id="69222.BG55_10920"/>
<dbReference type="RefSeq" id="WP_034937165.1">
    <property type="nucleotide sequence ID" value="NZ_JFHN01000045.1"/>
</dbReference>
<protein>
    <submittedName>
        <fullName evidence="1">CRISPR-associated protein Csy4</fullName>
    </submittedName>
</protein>
<evidence type="ECO:0000313" key="2">
    <source>
        <dbReference type="Proteomes" id="UP000019918"/>
    </source>
</evidence>
<dbReference type="AlphaFoldDB" id="A0A014NP98"/>